<name>A0AAX4EVD4_9GAMM</name>
<proteinExistence type="predicted"/>
<protein>
    <submittedName>
        <fullName evidence="1">Pentapeptide repeat-containing protein</fullName>
    </submittedName>
</protein>
<accession>A0AAX4EVD4</accession>
<dbReference type="AlphaFoldDB" id="A0AAX4EVD4"/>
<gene>
    <name evidence="1" type="ORF">RXA29_13745</name>
</gene>
<dbReference type="EMBL" id="CP136339">
    <property type="protein sequence ID" value="WOA51001.1"/>
    <property type="molecule type" value="Genomic_DNA"/>
</dbReference>
<evidence type="ECO:0000313" key="1">
    <source>
        <dbReference type="EMBL" id="WOA51001.1"/>
    </source>
</evidence>
<dbReference type="InterPro" id="IPR001646">
    <property type="entry name" value="5peptide_repeat"/>
</dbReference>
<organism evidence="1 2">
    <name type="scientific">Dickeya solani</name>
    <dbReference type="NCBI Taxonomy" id="1089444"/>
    <lineage>
        <taxon>Bacteria</taxon>
        <taxon>Pseudomonadati</taxon>
        <taxon>Pseudomonadota</taxon>
        <taxon>Gammaproteobacteria</taxon>
        <taxon>Enterobacterales</taxon>
        <taxon>Pectobacteriaceae</taxon>
        <taxon>Dickeya</taxon>
    </lineage>
</organism>
<evidence type="ECO:0000313" key="2">
    <source>
        <dbReference type="Proteomes" id="UP001304423"/>
    </source>
</evidence>
<reference evidence="1" key="1">
    <citation type="submission" date="2023-10" db="EMBL/GenBank/DDBJ databases">
        <title>Clonality and diversity in the soft rot Dickeya solani phytopathogen.</title>
        <authorList>
            <person name="Pedron J."/>
            <person name="Van Gijsegem F."/>
            <person name="Portier P."/>
            <person name="Taghouti G."/>
        </authorList>
    </citation>
    <scope>NUCLEOTIDE SEQUENCE</scope>
    <source>
        <strain evidence="1">CFBP5647</strain>
    </source>
</reference>
<dbReference type="Pfam" id="PF00805">
    <property type="entry name" value="Pentapeptide"/>
    <property type="match status" value="1"/>
</dbReference>
<sequence length="220" mass="24816">MAGRSKKELISRWSDELNFEINRNLKKEDWRDKNVENSKWVTQPFGLTDEGKMDFRGFSFREPIRYHLIKDIDFSYSKSISGNKDGYGPSRGVTGFIDSVFDGCKFVGSVLPANLSECFINCDFSGAVFNSTRINSDFNFCIFVSCKMKDVLIRGRKFLGCDFSKADLSKSNFYSCCFEDCVFDDAKLIGCNVSGSTFVSTRPSDAQIASCSVADKIKFK</sequence>
<dbReference type="Gene3D" id="2.160.20.80">
    <property type="entry name" value="E3 ubiquitin-protein ligase SopA"/>
    <property type="match status" value="1"/>
</dbReference>
<dbReference type="RefSeq" id="WP_316391713.1">
    <property type="nucleotide sequence ID" value="NZ_CP136339.1"/>
</dbReference>
<dbReference type="Proteomes" id="UP001304423">
    <property type="component" value="Chromosome"/>
</dbReference>
<dbReference type="SUPFAM" id="SSF141571">
    <property type="entry name" value="Pentapeptide repeat-like"/>
    <property type="match status" value="1"/>
</dbReference>